<protein>
    <submittedName>
        <fullName evidence="2">Uncharacterized protein</fullName>
    </submittedName>
</protein>
<proteinExistence type="predicted"/>
<dbReference type="EMBL" id="GBXM01014952">
    <property type="protein sequence ID" value="JAH93625.1"/>
    <property type="molecule type" value="Transcribed_RNA"/>
</dbReference>
<feature type="region of interest" description="Disordered" evidence="1">
    <location>
        <begin position="1"/>
        <end position="22"/>
    </location>
</feature>
<dbReference type="AlphaFoldDB" id="A0A0E9WVL3"/>
<name>A0A0E9WVL3_ANGAN</name>
<reference evidence="2" key="2">
    <citation type="journal article" date="2015" name="Fish Shellfish Immunol.">
        <title>Early steps in the European eel (Anguilla anguilla)-Vibrio vulnificus interaction in the gills: Role of the RtxA13 toxin.</title>
        <authorList>
            <person name="Callol A."/>
            <person name="Pajuelo D."/>
            <person name="Ebbesson L."/>
            <person name="Teles M."/>
            <person name="MacKenzie S."/>
            <person name="Amaro C."/>
        </authorList>
    </citation>
    <scope>NUCLEOTIDE SEQUENCE</scope>
</reference>
<accession>A0A0E9WVL3</accession>
<evidence type="ECO:0000313" key="2">
    <source>
        <dbReference type="EMBL" id="JAH93625.1"/>
    </source>
</evidence>
<reference evidence="2" key="1">
    <citation type="submission" date="2014-11" db="EMBL/GenBank/DDBJ databases">
        <authorList>
            <person name="Amaro Gonzalez C."/>
        </authorList>
    </citation>
    <scope>NUCLEOTIDE SEQUENCE</scope>
</reference>
<sequence length="50" mass="5578">MVQVGQNQTRHHHVSAPKGLNVGSGSDLIWNILHAFPAHTHCVISRIYHI</sequence>
<evidence type="ECO:0000256" key="1">
    <source>
        <dbReference type="SAM" id="MobiDB-lite"/>
    </source>
</evidence>
<organism evidence="2">
    <name type="scientific">Anguilla anguilla</name>
    <name type="common">European freshwater eel</name>
    <name type="synonym">Muraena anguilla</name>
    <dbReference type="NCBI Taxonomy" id="7936"/>
    <lineage>
        <taxon>Eukaryota</taxon>
        <taxon>Metazoa</taxon>
        <taxon>Chordata</taxon>
        <taxon>Craniata</taxon>
        <taxon>Vertebrata</taxon>
        <taxon>Euteleostomi</taxon>
        <taxon>Actinopterygii</taxon>
        <taxon>Neopterygii</taxon>
        <taxon>Teleostei</taxon>
        <taxon>Anguilliformes</taxon>
        <taxon>Anguillidae</taxon>
        <taxon>Anguilla</taxon>
    </lineage>
</organism>